<protein>
    <submittedName>
        <fullName evidence="1">Uncharacterized protein</fullName>
    </submittedName>
</protein>
<evidence type="ECO:0000313" key="2">
    <source>
        <dbReference type="Proteomes" id="UP000313359"/>
    </source>
</evidence>
<proteinExistence type="predicted"/>
<sequence length="149" mass="16674">MAFDHLRRALLQRFEDVQCSRCATSSSRVPTPAVCLAVSIQAPPFKSSIGPAMNHHRAYDSMSMQNSRNICMRALGGMTTRNLGPLSLYTTTCSLDQSPDPRLATRHLDFISQSFLCKRAHFELPEPICHVPVVELRPLQVPRPCRPTL</sequence>
<dbReference type="Proteomes" id="UP000313359">
    <property type="component" value="Unassembled WGS sequence"/>
</dbReference>
<evidence type="ECO:0000313" key="1">
    <source>
        <dbReference type="EMBL" id="RPD64919.1"/>
    </source>
</evidence>
<dbReference type="AlphaFoldDB" id="A0A5C2SP81"/>
<accession>A0A5C2SP81</accession>
<name>A0A5C2SP81_9APHY</name>
<gene>
    <name evidence="1" type="ORF">L227DRAFT_272848</name>
</gene>
<reference evidence="1" key="1">
    <citation type="journal article" date="2018" name="Genome Biol. Evol.">
        <title>Genomics and development of Lentinus tigrinus, a white-rot wood-decaying mushroom with dimorphic fruiting bodies.</title>
        <authorList>
            <person name="Wu B."/>
            <person name="Xu Z."/>
            <person name="Knudson A."/>
            <person name="Carlson A."/>
            <person name="Chen N."/>
            <person name="Kovaka S."/>
            <person name="LaButti K."/>
            <person name="Lipzen A."/>
            <person name="Pennachio C."/>
            <person name="Riley R."/>
            <person name="Schakwitz W."/>
            <person name="Umezawa K."/>
            <person name="Ohm R.A."/>
            <person name="Grigoriev I.V."/>
            <person name="Nagy L.G."/>
            <person name="Gibbons J."/>
            <person name="Hibbett D."/>
        </authorList>
    </citation>
    <scope>NUCLEOTIDE SEQUENCE [LARGE SCALE GENOMIC DNA]</scope>
    <source>
        <strain evidence="1">ALCF2SS1-6</strain>
    </source>
</reference>
<dbReference type="EMBL" id="ML122253">
    <property type="protein sequence ID" value="RPD64919.1"/>
    <property type="molecule type" value="Genomic_DNA"/>
</dbReference>
<keyword evidence="2" id="KW-1185">Reference proteome</keyword>
<organism evidence="1 2">
    <name type="scientific">Lentinus tigrinus ALCF2SS1-6</name>
    <dbReference type="NCBI Taxonomy" id="1328759"/>
    <lineage>
        <taxon>Eukaryota</taxon>
        <taxon>Fungi</taxon>
        <taxon>Dikarya</taxon>
        <taxon>Basidiomycota</taxon>
        <taxon>Agaricomycotina</taxon>
        <taxon>Agaricomycetes</taxon>
        <taxon>Polyporales</taxon>
        <taxon>Polyporaceae</taxon>
        <taxon>Lentinus</taxon>
    </lineage>
</organism>